<dbReference type="RefSeq" id="WP_379752144.1">
    <property type="nucleotide sequence ID" value="NZ_JBHSQH010000009.1"/>
</dbReference>
<dbReference type="Pfam" id="PF13020">
    <property type="entry name" value="NOV_C"/>
    <property type="match status" value="1"/>
</dbReference>
<evidence type="ECO:0000256" key="1">
    <source>
        <dbReference type="SAM" id="MobiDB-lite"/>
    </source>
</evidence>
<dbReference type="PANTHER" id="PTHR32387:SF0">
    <property type="entry name" value="PROTEIN NO VEIN"/>
    <property type="match status" value="1"/>
</dbReference>
<dbReference type="InterPro" id="IPR024975">
    <property type="entry name" value="NOV_C"/>
</dbReference>
<sequence>MTREVPDSIEAIQRKHLKTYRSNPDRIGSDAGTERQDRADYDGRFIFELLQNAVDEMEQTIDPRVRVELTEDTLLVANNGEPFTFEDLYALTLTTRTTKAGQTTIGHKGRGFTSVLGVTDRPAVYSDAVTAKFDREETAALLNEDSRIRDQLGDSLSPGEVPLLGLPAETATTRRARELLEGDFTTVFELPLREPEKRRGMIERKLKSLDANTVALLPELTTIEMDCPTWDRTWTISRTSITGPGEPTLVRLRSNTSEREQLTKTNRSFLLFEKTAIDAGLLTQQANLTTTEIDAMGSLSVGVAFSAESTCDDPSATPSDWSLAPVYGATTNQPPYVHVFLPTQERSPIPALITGTFQSDTSRRNLTLDYDEELEYEGQFNALLFAELGELIATSVVDFVNESATKIAEFLSTLDPSLDGRRDWSLVAGSVDHSVFEAIKSSLAPVSFIPGNDCDERYSIDELLLPYTAAETPHLGQDFATVIGAPQTNTSEKTGYIPAPSLLNHQPVTTLSALGAEGISPEEVPTAISAAPTEPALQKRTHTTERSDDQSDQVEWLYVDPVLVLLVEVRKTLESDDSRTKFDSASQNAAVFPTNVHDRADGLKIALRERSGQHPFFIPPEDEIDEKSLSNLSFLPRELYHGSDPDIAPQLRNAVLPADFRSELENIWSVSGFSFERVYDAAIRPAIPGPNTQNADPTVLQSRSTLETIRRMAAVTSPENDRDPDSSLLYVSSRRSFSDLPKLPVPALPLSGPAEIEWQPAHRVYIGDTWQKKLGRSNGARVEPLLAQVGTQEPTDGFDPWVLAPPSWFDLGADDEHALNDWVAFFRWLGASEHVRPLPLFAPDPATRHQYRKTEGISQPPRSGVSSRSALTESDSTKTPVDARYRGLSDSDWEAYRDHLIQHVEPLIDTEEHRYLFQVNPLEYGEDIITAAQSDADIGRHFLGHLSEWWNNGLSDHQHATVAEFTNNRWRGSNRSYFFTSGELERVGTNLWLWQLQQYAWVPTTLGTQAPPDTWVLPKADRDRFSLNLGSQYPLLPFLDDDRQQGRPDGGSPELSPLISALDANTTLTQAAFSTDDARRVLSRISRLLQSDEVNPVRFTGEVELLYTRVAELLPGLEGETIASEQWHPDQTGLADVEVLCRVEDEYEFKRAGDAYFVRSHSAHNRYSRLGLPVIVLFKPEAARFGAYLNATDIRSVVTKTPIHGDDLGIPVTVDGTELGEKWFETVLAALSLRLRADRPSADAVDQDISNTQRFYSQLEIVEGLDLKISTDATEANLSEESGPRAYFIERVNSRKTQVLIDGSVEETAFVDAVAQAYTEYLDVPQYYEACYNLIEFAFGHPSPESILLDRLRHVGGETRTEQLDAARQRLFGGEPPAQPDPKDPEPDEENSDSPTGDGRNPGKQSDTSRNEGTAARSDRVPSVESLLQIGNRRVFSPTDGSGKGATTNGSGRKKTANSGGSAPTPASQEYRDRIDAFGMAVTMEAERARLEDSGESNVEQKVWDVSTPEKFSEAKESQLVTEAIDRFDEGAVLKGSTSPFDSDWPGFDVLTIATPESGTHTVDRCIELKTSGLQTQKPSLSWNEWKAARGSLSDRYYLYVVRNVKRGKSGDATLLEIPRPFQTLSRRTSERRERAIQVDLRSFDFDTEQILEQTIEWDESV</sequence>
<dbReference type="Gene3D" id="3.30.565.10">
    <property type="entry name" value="Histidine kinase-like ATPase, C-terminal domain"/>
    <property type="match status" value="1"/>
</dbReference>
<dbReference type="EMBL" id="JBHSQH010000009">
    <property type="protein sequence ID" value="MFC5973953.1"/>
    <property type="molecule type" value="Genomic_DNA"/>
</dbReference>
<comment type="caution">
    <text evidence="3">The sequence shown here is derived from an EMBL/GenBank/DDBJ whole genome shotgun (WGS) entry which is preliminary data.</text>
</comment>
<reference evidence="3 4" key="1">
    <citation type="journal article" date="2019" name="Int. J. Syst. Evol. Microbiol.">
        <title>The Global Catalogue of Microorganisms (GCM) 10K type strain sequencing project: providing services to taxonomists for standard genome sequencing and annotation.</title>
        <authorList>
            <consortium name="The Broad Institute Genomics Platform"/>
            <consortium name="The Broad Institute Genome Sequencing Center for Infectious Disease"/>
            <person name="Wu L."/>
            <person name="Ma J."/>
        </authorList>
    </citation>
    <scope>NUCLEOTIDE SEQUENCE [LARGE SCALE GENOMIC DNA]</scope>
    <source>
        <strain evidence="3 4">CGMCC 1.12543</strain>
    </source>
</reference>
<dbReference type="InterPro" id="IPR036890">
    <property type="entry name" value="HATPase_C_sf"/>
</dbReference>
<dbReference type="NCBIfam" id="NF047352">
    <property type="entry name" value="P_loop_sacsin"/>
    <property type="match status" value="1"/>
</dbReference>
<dbReference type="Proteomes" id="UP001596099">
    <property type="component" value="Unassembled WGS sequence"/>
</dbReference>
<feature type="compositionally biased region" description="Polar residues" evidence="1">
    <location>
        <begin position="856"/>
        <end position="879"/>
    </location>
</feature>
<feature type="region of interest" description="Disordered" evidence="1">
    <location>
        <begin position="843"/>
        <end position="883"/>
    </location>
</feature>
<evidence type="ECO:0000313" key="4">
    <source>
        <dbReference type="Proteomes" id="UP001596099"/>
    </source>
</evidence>
<dbReference type="PANTHER" id="PTHR32387">
    <property type="entry name" value="WU:FJ29H11"/>
    <property type="match status" value="1"/>
</dbReference>
<name>A0ABD5RTR5_9EURY</name>
<organism evidence="3 4">
    <name type="scientific">Halomarina salina</name>
    <dbReference type="NCBI Taxonomy" id="1872699"/>
    <lineage>
        <taxon>Archaea</taxon>
        <taxon>Methanobacteriati</taxon>
        <taxon>Methanobacteriota</taxon>
        <taxon>Stenosarchaea group</taxon>
        <taxon>Halobacteria</taxon>
        <taxon>Halobacteriales</taxon>
        <taxon>Natronomonadaceae</taxon>
        <taxon>Halomarina</taxon>
    </lineage>
</organism>
<protein>
    <submittedName>
        <fullName evidence="3">Sacsin N-terminal ATP-binding-like domain-containing protein</fullName>
    </submittedName>
</protein>
<feature type="region of interest" description="Disordered" evidence="1">
    <location>
        <begin position="526"/>
        <end position="552"/>
    </location>
</feature>
<dbReference type="SUPFAM" id="SSF55874">
    <property type="entry name" value="ATPase domain of HSP90 chaperone/DNA topoisomerase II/histidine kinase"/>
    <property type="match status" value="1"/>
</dbReference>
<accession>A0ABD5RTR5</accession>
<evidence type="ECO:0000259" key="2">
    <source>
        <dbReference type="Pfam" id="PF13020"/>
    </source>
</evidence>
<proteinExistence type="predicted"/>
<evidence type="ECO:0000313" key="3">
    <source>
        <dbReference type="EMBL" id="MFC5973953.1"/>
    </source>
</evidence>
<feature type="compositionally biased region" description="Polar residues" evidence="1">
    <location>
        <begin position="1403"/>
        <end position="1412"/>
    </location>
</feature>
<feature type="region of interest" description="Disordered" evidence="1">
    <location>
        <begin position="1368"/>
        <end position="1470"/>
    </location>
</feature>
<gene>
    <name evidence="3" type="ORF">ACFPYI_21750</name>
</gene>
<feature type="compositionally biased region" description="Polar residues" evidence="1">
    <location>
        <begin position="1445"/>
        <end position="1468"/>
    </location>
</feature>
<feature type="domain" description="Protein NO VEIN C-terminal" evidence="2">
    <location>
        <begin position="1544"/>
        <end position="1607"/>
    </location>
</feature>
<dbReference type="InterPro" id="IPR052957">
    <property type="entry name" value="Auxin_embryo_med"/>
</dbReference>
<keyword evidence="4" id="KW-1185">Reference proteome</keyword>